<keyword evidence="18" id="KW-0325">Glycoprotein</keyword>
<evidence type="ECO:0000256" key="22">
    <source>
        <dbReference type="SAM" id="Phobius"/>
    </source>
</evidence>
<evidence type="ECO:0000256" key="13">
    <source>
        <dbReference type="ARBA" id="ARBA00022958"/>
    </source>
</evidence>
<feature type="transmembrane region" description="Helical" evidence="22">
    <location>
        <begin position="169"/>
        <end position="191"/>
    </location>
</feature>
<keyword evidence="9" id="KW-0732">Signal</keyword>
<comment type="catalytic activity">
    <reaction evidence="20">
        <text>Ca(2+)(out) + K(+)(out) + 4 Na(+)(in) = Ca(2+)(in) + K(+)(in) + 4 Na(+)(out)</text>
        <dbReference type="Rhea" id="RHEA:69967"/>
        <dbReference type="ChEBI" id="CHEBI:29101"/>
        <dbReference type="ChEBI" id="CHEBI:29103"/>
        <dbReference type="ChEBI" id="CHEBI:29108"/>
    </reaction>
</comment>
<dbReference type="NCBIfam" id="TIGR00367">
    <property type="entry name" value="calcium/sodium antiporter"/>
    <property type="match status" value="1"/>
</dbReference>
<evidence type="ECO:0000256" key="17">
    <source>
        <dbReference type="ARBA" id="ARBA00023136"/>
    </source>
</evidence>
<dbReference type="FunFam" id="1.20.1420.30:FF:000006">
    <property type="entry name" value="sodium/potassium/calcium exchanger 4 isoform X1"/>
    <property type="match status" value="1"/>
</dbReference>
<evidence type="ECO:0000256" key="19">
    <source>
        <dbReference type="ARBA" id="ARBA00023201"/>
    </source>
</evidence>
<dbReference type="CTD" id="123041"/>
<dbReference type="GO" id="GO:0007608">
    <property type="term" value="P:sensory perception of smell"/>
    <property type="evidence" value="ECO:0007669"/>
    <property type="project" value="TreeGrafter"/>
</dbReference>
<feature type="transmembrane region" description="Helical" evidence="22">
    <location>
        <begin position="21"/>
        <end position="43"/>
    </location>
</feature>
<dbReference type="GO" id="GO:0015293">
    <property type="term" value="F:symporter activity"/>
    <property type="evidence" value="ECO:0007669"/>
    <property type="project" value="UniProtKB-KW"/>
</dbReference>
<evidence type="ECO:0000256" key="7">
    <source>
        <dbReference type="ARBA" id="ARBA00022568"/>
    </source>
</evidence>
<feature type="region of interest" description="Disordered" evidence="21">
    <location>
        <begin position="339"/>
        <end position="388"/>
    </location>
</feature>
<dbReference type="InterPro" id="IPR044880">
    <property type="entry name" value="NCX_ion-bd_dom_sf"/>
</dbReference>
<organism evidence="24 25">
    <name type="scientific">Panthera pardus</name>
    <name type="common">Leopard</name>
    <name type="synonym">Felis pardus</name>
    <dbReference type="NCBI Taxonomy" id="9691"/>
    <lineage>
        <taxon>Eukaryota</taxon>
        <taxon>Metazoa</taxon>
        <taxon>Chordata</taxon>
        <taxon>Craniata</taxon>
        <taxon>Vertebrata</taxon>
        <taxon>Euteleostomi</taxon>
        <taxon>Mammalia</taxon>
        <taxon>Eutheria</taxon>
        <taxon>Laurasiatheria</taxon>
        <taxon>Carnivora</taxon>
        <taxon>Feliformia</taxon>
        <taxon>Felidae</taxon>
        <taxon>Pantherinae</taxon>
        <taxon>Panthera</taxon>
    </lineage>
</organism>
<keyword evidence="17 22" id="KW-0472">Membrane</keyword>
<evidence type="ECO:0000313" key="24">
    <source>
        <dbReference type="Proteomes" id="UP001165780"/>
    </source>
</evidence>
<keyword evidence="11" id="KW-0106">Calcium</keyword>
<evidence type="ECO:0000256" key="18">
    <source>
        <dbReference type="ARBA" id="ARBA00023180"/>
    </source>
</evidence>
<evidence type="ECO:0000256" key="10">
    <source>
        <dbReference type="ARBA" id="ARBA00022737"/>
    </source>
</evidence>
<keyword evidence="12" id="KW-0769">Symport</keyword>
<keyword evidence="8 22" id="KW-0812">Transmembrane</keyword>
<feature type="transmembrane region" description="Helical" evidence="22">
    <location>
        <begin position="539"/>
        <end position="559"/>
    </location>
</feature>
<evidence type="ECO:0000256" key="21">
    <source>
        <dbReference type="SAM" id="MobiDB-lite"/>
    </source>
</evidence>
<dbReference type="GeneID" id="109274475"/>
<keyword evidence="24" id="KW-1185">Reference proteome</keyword>
<evidence type="ECO:0000313" key="25">
    <source>
        <dbReference type="RefSeq" id="XP_019317636.1"/>
    </source>
</evidence>
<name>A0A9V1G8N7_PANPR</name>
<dbReference type="RefSeq" id="XP_019317636.1">
    <property type="nucleotide sequence ID" value="XM_019462091.2"/>
</dbReference>
<evidence type="ECO:0000256" key="5">
    <source>
        <dbReference type="ARBA" id="ARBA00022475"/>
    </source>
</evidence>
<evidence type="ECO:0000256" key="14">
    <source>
        <dbReference type="ARBA" id="ARBA00022989"/>
    </source>
</evidence>
<evidence type="ECO:0000256" key="1">
    <source>
        <dbReference type="ARBA" id="ARBA00004651"/>
    </source>
</evidence>
<evidence type="ECO:0000256" key="8">
    <source>
        <dbReference type="ARBA" id="ARBA00022692"/>
    </source>
</evidence>
<keyword evidence="13" id="KW-0630">Potassium</keyword>
<keyword evidence="3" id="KW-0813">Transport</keyword>
<feature type="transmembrane region" description="Helical" evidence="22">
    <location>
        <begin position="468"/>
        <end position="491"/>
    </location>
</feature>
<evidence type="ECO:0000256" key="4">
    <source>
        <dbReference type="ARBA" id="ARBA00022449"/>
    </source>
</evidence>
<keyword evidence="6" id="KW-0633">Potassium transport</keyword>
<feature type="transmembrane region" description="Helical" evidence="22">
    <location>
        <begin position="498"/>
        <end position="519"/>
    </location>
</feature>
<evidence type="ECO:0000256" key="16">
    <source>
        <dbReference type="ARBA" id="ARBA00023065"/>
    </source>
</evidence>
<accession>A0A9V1G8N7</accession>
<feature type="domain" description="Sodium/calcium exchanger membrane region" evidence="23">
    <location>
        <begin position="435"/>
        <end position="585"/>
    </location>
</feature>
<dbReference type="InterPro" id="IPR004481">
    <property type="entry name" value="K/Na/Ca-exchanger"/>
</dbReference>
<feature type="compositionally biased region" description="Pro residues" evidence="21">
    <location>
        <begin position="375"/>
        <end position="385"/>
    </location>
</feature>
<keyword evidence="7" id="KW-0109">Calcium transport</keyword>
<dbReference type="Gene3D" id="1.20.1420.30">
    <property type="entry name" value="NCX, central ion-binding region"/>
    <property type="match status" value="2"/>
</dbReference>
<evidence type="ECO:0000256" key="3">
    <source>
        <dbReference type="ARBA" id="ARBA00022448"/>
    </source>
</evidence>
<evidence type="ECO:0000256" key="15">
    <source>
        <dbReference type="ARBA" id="ARBA00023053"/>
    </source>
</evidence>
<feature type="transmembrane region" description="Helical" evidence="22">
    <location>
        <begin position="198"/>
        <end position="220"/>
    </location>
</feature>
<feature type="transmembrane region" description="Helical" evidence="22">
    <location>
        <begin position="99"/>
        <end position="118"/>
    </location>
</feature>
<comment type="subcellular location">
    <subcellularLocation>
        <location evidence="1">Cell membrane</location>
        <topology evidence="1">Multi-pass membrane protein</topology>
    </subcellularLocation>
</comment>
<dbReference type="InterPro" id="IPR004837">
    <property type="entry name" value="NaCa_Exmemb"/>
</dbReference>
<keyword evidence="19" id="KW-0739">Sodium transport</keyword>
<evidence type="ECO:0000256" key="9">
    <source>
        <dbReference type="ARBA" id="ARBA00022729"/>
    </source>
</evidence>
<proteinExistence type="inferred from homology"/>
<keyword evidence="5" id="KW-1003">Cell membrane</keyword>
<evidence type="ECO:0000256" key="11">
    <source>
        <dbReference type="ARBA" id="ARBA00022837"/>
    </source>
</evidence>
<keyword evidence="4" id="KW-0050">Antiport</keyword>
<dbReference type="GO" id="GO:0006874">
    <property type="term" value="P:intracellular calcium ion homeostasis"/>
    <property type="evidence" value="ECO:0007669"/>
    <property type="project" value="TreeGrafter"/>
</dbReference>
<dbReference type="PANTHER" id="PTHR10846:SF21">
    <property type="entry name" value="SODIUM_POTASSIUM_CALCIUM EXCHANGER 4"/>
    <property type="match status" value="1"/>
</dbReference>
<evidence type="ECO:0000256" key="2">
    <source>
        <dbReference type="ARBA" id="ARBA00005364"/>
    </source>
</evidence>
<keyword evidence="10" id="KW-0677">Repeat</keyword>
<feature type="transmembrane region" description="Helical" evidence="22">
    <location>
        <begin position="433"/>
        <end position="456"/>
    </location>
</feature>
<dbReference type="GO" id="GO:0005886">
    <property type="term" value="C:plasma membrane"/>
    <property type="evidence" value="ECO:0007669"/>
    <property type="project" value="UniProtKB-SubCell"/>
</dbReference>
<feature type="domain" description="Sodium/calcium exchanger membrane region" evidence="23">
    <location>
        <begin position="104"/>
        <end position="245"/>
    </location>
</feature>
<keyword evidence="14 22" id="KW-1133">Transmembrane helix</keyword>
<evidence type="ECO:0000259" key="23">
    <source>
        <dbReference type="Pfam" id="PF01699"/>
    </source>
</evidence>
<feature type="transmembrane region" description="Helical" evidence="22">
    <location>
        <begin position="571"/>
        <end position="594"/>
    </location>
</feature>
<keyword evidence="16" id="KW-0406">Ion transport</keyword>
<feature type="transmembrane region" description="Helical" evidence="22">
    <location>
        <begin position="226"/>
        <end position="244"/>
    </location>
</feature>
<evidence type="ECO:0000256" key="12">
    <source>
        <dbReference type="ARBA" id="ARBA00022847"/>
    </source>
</evidence>
<evidence type="ECO:0000256" key="20">
    <source>
        <dbReference type="ARBA" id="ARBA00033627"/>
    </source>
</evidence>
<reference evidence="25" key="1">
    <citation type="submission" date="2025-08" db="UniProtKB">
        <authorList>
            <consortium name="RefSeq"/>
        </authorList>
    </citation>
    <scope>IDENTIFICATION</scope>
    <source>
        <tissue evidence="25">Whole blood</tissue>
    </source>
</reference>
<dbReference type="AlphaFoldDB" id="A0A9V1G8N7"/>
<comment type="similarity">
    <text evidence="2">Belongs to the Ca(2+):cation antiporter (CaCA) (TC 2.A.19) family. SLC24A subfamily.</text>
</comment>
<dbReference type="PANTHER" id="PTHR10846">
    <property type="entry name" value="SODIUM/POTASSIUM/CALCIUM EXCHANGER"/>
    <property type="match status" value="1"/>
</dbReference>
<feature type="transmembrane region" description="Helical" evidence="22">
    <location>
        <begin position="139"/>
        <end position="163"/>
    </location>
</feature>
<protein>
    <submittedName>
        <fullName evidence="25">Sodium/potassium/calcium exchanger 4 isoform X2</fullName>
    </submittedName>
</protein>
<sequence>MALRGPLRPRKVRRRREMLPQQVGFVCAVLALVCCASGLFGSLGHKTASASKHVLPDTWRNRKLMAPMNGTQTAKNCTDPAIHEFPTDLFSNKERQHGAVLLHILGALYMFYALAIVCDDFFVPSLEKICEKLHLSEDVAGATFMAAGSSTPELFASVIGVFITHGDVGVGTIVGSAVFNILCIIGVCGLFAGQVVRLTWWAVCRDSVYYTLSVIVLIAFIYDEEIVWWEGLVLIILYVFYILIMKYNVKMQAFFTIKQKTIANGNTVSSELEDVKEEPQYSKNAVVMVDEVMSSSPPKFSFPEAGLRIMITNKFGPRTRLRMASRIIINERQRLINSANGVSSKPLQNGRHENIENGNVPVENPEDPQRQQEQQPPPPPPPPEPEPIEAAFLSPFSVPEARGDKAKWVFTWPLIFLLCVTIPNCSKPRWEKYFMVTFITATLWIAVFSYLMVWLVTIIGYTLGIPDVIMGITFLAAGTSVPDCMASLIVARQGLGDMAVSNTIGSNVFDILVGLGIPWGLQTMVINYGSTVKINSRGLVYSVVLLLGSVALTVLGIHLNKWRLDRKLGVCVLALYAVFLCFSIMIEFNVFTFVNLPMCREDD</sequence>
<dbReference type="Proteomes" id="UP001165780">
    <property type="component" value="Unplaced"/>
</dbReference>
<dbReference type="GO" id="GO:0008273">
    <property type="term" value="F:calcium, potassium:sodium antiporter activity"/>
    <property type="evidence" value="ECO:0007669"/>
    <property type="project" value="TreeGrafter"/>
</dbReference>
<dbReference type="GO" id="GO:0005262">
    <property type="term" value="F:calcium channel activity"/>
    <property type="evidence" value="ECO:0007669"/>
    <property type="project" value="TreeGrafter"/>
</dbReference>
<dbReference type="Pfam" id="PF01699">
    <property type="entry name" value="Na_Ca_ex"/>
    <property type="match status" value="2"/>
</dbReference>
<gene>
    <name evidence="25" type="primary">SLC24A4</name>
</gene>
<dbReference type="FunFam" id="1.20.1420.30:FF:000005">
    <property type="entry name" value="sodium/potassium/calcium exchanger 3 isoform X1"/>
    <property type="match status" value="1"/>
</dbReference>
<keyword evidence="15" id="KW-0915">Sodium</keyword>
<evidence type="ECO:0000256" key="6">
    <source>
        <dbReference type="ARBA" id="ARBA00022538"/>
    </source>
</evidence>